<feature type="non-terminal residue" evidence="1">
    <location>
        <position position="72"/>
    </location>
</feature>
<evidence type="ECO:0000313" key="1">
    <source>
        <dbReference type="EMBL" id="MEQ2183865.1"/>
    </source>
</evidence>
<accession>A0ABV0PK64</accession>
<name>A0ABV0PK64_9TELE</name>
<sequence>MVNASRTSTACVFTQIGSGGIQLTVSARSLVSGLTLRDRRVKRDGCQLRLVPPQTLIGSPLVHLRACRNWNG</sequence>
<evidence type="ECO:0000313" key="2">
    <source>
        <dbReference type="Proteomes" id="UP001476798"/>
    </source>
</evidence>
<protein>
    <submittedName>
        <fullName evidence="1">Uncharacterized protein</fullName>
    </submittedName>
</protein>
<keyword evidence="2" id="KW-1185">Reference proteome</keyword>
<dbReference type="EMBL" id="JAHRIO010080043">
    <property type="protein sequence ID" value="MEQ2183865.1"/>
    <property type="molecule type" value="Genomic_DNA"/>
</dbReference>
<gene>
    <name evidence="1" type="ORF">GOODEAATRI_002276</name>
</gene>
<dbReference type="Proteomes" id="UP001476798">
    <property type="component" value="Unassembled WGS sequence"/>
</dbReference>
<comment type="caution">
    <text evidence="1">The sequence shown here is derived from an EMBL/GenBank/DDBJ whole genome shotgun (WGS) entry which is preliminary data.</text>
</comment>
<reference evidence="1 2" key="1">
    <citation type="submission" date="2021-06" db="EMBL/GenBank/DDBJ databases">
        <authorList>
            <person name="Palmer J.M."/>
        </authorList>
    </citation>
    <scope>NUCLEOTIDE SEQUENCE [LARGE SCALE GENOMIC DNA]</scope>
    <source>
        <strain evidence="1 2">GA_2019</strain>
        <tissue evidence="1">Muscle</tissue>
    </source>
</reference>
<proteinExistence type="predicted"/>
<organism evidence="1 2">
    <name type="scientific">Goodea atripinnis</name>
    <dbReference type="NCBI Taxonomy" id="208336"/>
    <lineage>
        <taxon>Eukaryota</taxon>
        <taxon>Metazoa</taxon>
        <taxon>Chordata</taxon>
        <taxon>Craniata</taxon>
        <taxon>Vertebrata</taxon>
        <taxon>Euteleostomi</taxon>
        <taxon>Actinopterygii</taxon>
        <taxon>Neopterygii</taxon>
        <taxon>Teleostei</taxon>
        <taxon>Neoteleostei</taxon>
        <taxon>Acanthomorphata</taxon>
        <taxon>Ovalentaria</taxon>
        <taxon>Atherinomorphae</taxon>
        <taxon>Cyprinodontiformes</taxon>
        <taxon>Goodeidae</taxon>
        <taxon>Goodea</taxon>
    </lineage>
</organism>